<dbReference type="AlphaFoldDB" id="A0ABD1DLP8"/>
<accession>A0ABD1DLP8</accession>
<evidence type="ECO:0000313" key="1">
    <source>
        <dbReference type="EMBL" id="KAL1400668.1"/>
    </source>
</evidence>
<keyword evidence="2" id="KW-1185">Reference proteome</keyword>
<comment type="caution">
    <text evidence="1">The sequence shown here is derived from an EMBL/GenBank/DDBJ whole genome shotgun (WGS) entry which is preliminary data.</text>
</comment>
<protein>
    <submittedName>
        <fullName evidence="1">Uncharacterized protein</fullName>
    </submittedName>
</protein>
<dbReference type="EMBL" id="JBEHCU010005167">
    <property type="protein sequence ID" value="KAL1400668.1"/>
    <property type="molecule type" value="Genomic_DNA"/>
</dbReference>
<evidence type="ECO:0000313" key="2">
    <source>
        <dbReference type="Proteomes" id="UP001562425"/>
    </source>
</evidence>
<reference evidence="1 2" key="1">
    <citation type="submission" date="2024-05" db="EMBL/GenBank/DDBJ databases">
        <title>Culex pipiens pipiens assembly and annotation.</title>
        <authorList>
            <person name="Alout H."/>
            <person name="Durand T."/>
        </authorList>
    </citation>
    <scope>NUCLEOTIDE SEQUENCE [LARGE SCALE GENOMIC DNA]</scope>
    <source>
        <strain evidence="1">HA-2024</strain>
        <tissue evidence="1">Whole body</tissue>
    </source>
</reference>
<gene>
    <name evidence="1" type="ORF">pipiens_002029</name>
</gene>
<sequence>MLQLICFDGRYELFLRVKDYFNSRRDRRCGGWQAERTSAEFFRQSIRNLLVTEIPVTIASLIWAFFARDAYFHFELDVSEERQRIVDVSISSTDYRSFHKLTLIAESFATVLLDVSMELFQIVLNTCYTLMTFFQANRGDVT</sequence>
<dbReference type="Proteomes" id="UP001562425">
    <property type="component" value="Unassembled WGS sequence"/>
</dbReference>
<name>A0ABD1DLP8_CULPP</name>
<organism evidence="1 2">
    <name type="scientific">Culex pipiens pipiens</name>
    <name type="common">Northern house mosquito</name>
    <dbReference type="NCBI Taxonomy" id="38569"/>
    <lineage>
        <taxon>Eukaryota</taxon>
        <taxon>Metazoa</taxon>
        <taxon>Ecdysozoa</taxon>
        <taxon>Arthropoda</taxon>
        <taxon>Hexapoda</taxon>
        <taxon>Insecta</taxon>
        <taxon>Pterygota</taxon>
        <taxon>Neoptera</taxon>
        <taxon>Endopterygota</taxon>
        <taxon>Diptera</taxon>
        <taxon>Nematocera</taxon>
        <taxon>Culicoidea</taxon>
        <taxon>Culicidae</taxon>
        <taxon>Culicinae</taxon>
        <taxon>Culicini</taxon>
        <taxon>Culex</taxon>
        <taxon>Culex</taxon>
    </lineage>
</organism>
<proteinExistence type="predicted"/>